<evidence type="ECO:0000256" key="1">
    <source>
        <dbReference type="SAM" id="MobiDB-lite"/>
    </source>
</evidence>
<name>A0A8H5ULX1_9HYPO</name>
<reference evidence="2 3" key="1">
    <citation type="submission" date="2020-05" db="EMBL/GenBank/DDBJ databases">
        <title>Identification and distribution of gene clusters putatively required for synthesis of sphingolipid metabolism inhibitors in phylogenetically diverse species of the filamentous fungus Fusarium.</title>
        <authorList>
            <person name="Kim H.-S."/>
            <person name="Busman M."/>
            <person name="Brown D.W."/>
            <person name="Divon H."/>
            <person name="Uhlig S."/>
            <person name="Proctor R.H."/>
        </authorList>
    </citation>
    <scope>NUCLEOTIDE SEQUENCE [LARGE SCALE GENOMIC DNA]</scope>
    <source>
        <strain evidence="2 3">NRRL 36939</strain>
    </source>
</reference>
<organism evidence="2 3">
    <name type="scientific">Fusarium pseudocircinatum</name>
    <dbReference type="NCBI Taxonomy" id="56676"/>
    <lineage>
        <taxon>Eukaryota</taxon>
        <taxon>Fungi</taxon>
        <taxon>Dikarya</taxon>
        <taxon>Ascomycota</taxon>
        <taxon>Pezizomycotina</taxon>
        <taxon>Sordariomycetes</taxon>
        <taxon>Hypocreomycetidae</taxon>
        <taxon>Hypocreales</taxon>
        <taxon>Nectriaceae</taxon>
        <taxon>Fusarium</taxon>
        <taxon>Fusarium fujikuroi species complex</taxon>
    </lineage>
</organism>
<dbReference type="OrthoDB" id="4978637at2759"/>
<dbReference type="AlphaFoldDB" id="A0A8H5ULX1"/>
<keyword evidence="3" id="KW-1185">Reference proteome</keyword>
<sequence length="205" mass="23370">MHKVSSSQHRPVTRKPFNSIPSGVNGVILAYLRSIYALRPAQFDTLFDMCCFIREKNIEARDDNRWKYRHTNYIFRNAGGEYIKRKGKACLEAGKGPLYEFGPMRSHIIPHRNKPRYDHTASPSFKQVNWDGGGTGESLNRKESPLGTTTRDETNSPKPVFKNVDWNAKGHPERSVSPRGTTSRLSVRPRDAPDLMPKAWLTRSS</sequence>
<evidence type="ECO:0000313" key="3">
    <source>
        <dbReference type="Proteomes" id="UP000546213"/>
    </source>
</evidence>
<comment type="caution">
    <text evidence="2">The sequence shown here is derived from an EMBL/GenBank/DDBJ whole genome shotgun (WGS) entry which is preliminary data.</text>
</comment>
<dbReference type="EMBL" id="JAAOAS010000123">
    <property type="protein sequence ID" value="KAF5592098.1"/>
    <property type="molecule type" value="Genomic_DNA"/>
</dbReference>
<dbReference type="Proteomes" id="UP000546213">
    <property type="component" value="Unassembled WGS sequence"/>
</dbReference>
<evidence type="ECO:0000313" key="2">
    <source>
        <dbReference type="EMBL" id="KAF5592098.1"/>
    </source>
</evidence>
<proteinExistence type="predicted"/>
<feature type="region of interest" description="Disordered" evidence="1">
    <location>
        <begin position="113"/>
        <end position="205"/>
    </location>
</feature>
<accession>A0A8H5ULX1</accession>
<gene>
    <name evidence="2" type="ORF">FPCIR_5789</name>
</gene>
<feature type="compositionally biased region" description="Basic and acidic residues" evidence="1">
    <location>
        <begin position="139"/>
        <end position="155"/>
    </location>
</feature>
<protein>
    <submittedName>
        <fullName evidence="2">Uncharacterized protein</fullName>
    </submittedName>
</protein>